<keyword evidence="8" id="KW-0238">DNA-binding</keyword>
<dbReference type="PROSITE" id="PS00028">
    <property type="entry name" value="ZINC_FINGER_C2H2_1"/>
    <property type="match status" value="7"/>
</dbReference>
<dbReference type="SUPFAM" id="SSF57667">
    <property type="entry name" value="beta-beta-alpha zinc fingers"/>
    <property type="match status" value="3"/>
</dbReference>
<evidence type="ECO:0000256" key="9">
    <source>
        <dbReference type="ARBA" id="ARBA00023163"/>
    </source>
</evidence>
<dbReference type="Gene3D" id="3.30.160.60">
    <property type="entry name" value="Classic Zinc Finger"/>
    <property type="match status" value="5"/>
</dbReference>
<dbReference type="Pfam" id="PF00096">
    <property type="entry name" value="zf-C2H2"/>
    <property type="match status" value="2"/>
</dbReference>
<evidence type="ECO:0000256" key="11">
    <source>
        <dbReference type="PROSITE-ProRule" id="PRU00042"/>
    </source>
</evidence>
<name>A0AAN5DH30_9BILA</name>
<keyword evidence="9" id="KW-0804">Transcription</keyword>
<keyword evidence="4" id="KW-0677">Repeat</keyword>
<evidence type="ECO:0000256" key="3">
    <source>
        <dbReference type="ARBA" id="ARBA00022723"/>
    </source>
</evidence>
<dbReference type="GO" id="GO:0005634">
    <property type="term" value="C:nucleus"/>
    <property type="evidence" value="ECO:0007669"/>
    <property type="project" value="UniProtKB-SubCell"/>
</dbReference>
<protein>
    <recommendedName>
        <fullName evidence="13">C2H2-type domain-containing protein</fullName>
    </recommendedName>
</protein>
<evidence type="ECO:0000256" key="10">
    <source>
        <dbReference type="ARBA" id="ARBA00023242"/>
    </source>
</evidence>
<keyword evidence="15" id="KW-1185">Reference proteome</keyword>
<reference evidence="15" key="1">
    <citation type="submission" date="2022-10" db="EMBL/GenBank/DDBJ databases">
        <title>Genome assembly of Pristionchus species.</title>
        <authorList>
            <person name="Yoshida K."/>
            <person name="Sommer R.J."/>
        </authorList>
    </citation>
    <scope>NUCLEOTIDE SEQUENCE [LARGE SCALE GENOMIC DNA]</scope>
    <source>
        <strain evidence="15">RS5460</strain>
    </source>
</reference>
<accession>A0AAN5DH30</accession>
<comment type="caution">
    <text evidence="14">The sequence shown here is derived from an EMBL/GenBank/DDBJ whole genome shotgun (WGS) entry which is preliminary data.</text>
</comment>
<feature type="domain" description="C2H2-type" evidence="13">
    <location>
        <begin position="441"/>
        <end position="468"/>
    </location>
</feature>
<evidence type="ECO:0000256" key="2">
    <source>
        <dbReference type="ARBA" id="ARBA00004123"/>
    </source>
</evidence>
<keyword evidence="10" id="KW-0539">Nucleus</keyword>
<evidence type="ECO:0000256" key="12">
    <source>
        <dbReference type="SAM" id="MobiDB-lite"/>
    </source>
</evidence>
<sequence>MSDAGTSQAQLQRMDEVEEWRQKAYALSRSDRLGHLVMKSLDLIQTVQRDGINSENLSWEASALARDRLKTMNDDPKKEDPMRALMYGMSASIGSMIESILERSEDKKVARKDSSRREEVLVPVLIPLEQAEASSSAHLAEVNDLSDDREESADTSESAAAQPSVPPFVLFNYKQEPTNNINDASFNDRVAENSNDGYFLPLHGIVKEEEDTTMPYDDFNDTMEEMGDAMGYEDDQQPGTSSALLPALPAGMRILSGEEDTSFDSAPAAAPSAAGSFGCNECDRKFNTYRALRHHAFVHKGVQCEICSLWLRDRKSLLEHNKTRHRDNKTSYRRKSEATAAADISKKFACSQCDKKFATSISLQNHAAFHNFIKCAECGAGMKTQESLEKHFKEKHPGMPICTKDEGEKNWPDLCVHCAVRFQSRAHFDMHMRTHTGEKPFACDKCDESFSASCYLKNHKRKDHGEKPFACIPCGVKYDRRSELYEHNRIAHPNKRSSL</sequence>
<proteinExistence type="predicted"/>
<organism evidence="14 15">
    <name type="scientific">Pristionchus mayeri</name>
    <dbReference type="NCBI Taxonomy" id="1317129"/>
    <lineage>
        <taxon>Eukaryota</taxon>
        <taxon>Metazoa</taxon>
        <taxon>Ecdysozoa</taxon>
        <taxon>Nematoda</taxon>
        <taxon>Chromadorea</taxon>
        <taxon>Rhabditida</taxon>
        <taxon>Rhabditina</taxon>
        <taxon>Diplogasteromorpha</taxon>
        <taxon>Diplogasteroidea</taxon>
        <taxon>Neodiplogasteridae</taxon>
        <taxon>Pristionchus</taxon>
    </lineage>
</organism>
<evidence type="ECO:0000256" key="8">
    <source>
        <dbReference type="ARBA" id="ARBA00023125"/>
    </source>
</evidence>
<evidence type="ECO:0000256" key="1">
    <source>
        <dbReference type="ARBA" id="ARBA00003767"/>
    </source>
</evidence>
<dbReference type="AlphaFoldDB" id="A0AAN5DH30"/>
<dbReference type="GO" id="GO:0008270">
    <property type="term" value="F:zinc ion binding"/>
    <property type="evidence" value="ECO:0007669"/>
    <property type="project" value="UniProtKB-KW"/>
</dbReference>
<dbReference type="PANTHER" id="PTHR24379:SF121">
    <property type="entry name" value="C2H2-TYPE DOMAIN-CONTAINING PROTEIN"/>
    <property type="match status" value="1"/>
</dbReference>
<dbReference type="SMART" id="SM00355">
    <property type="entry name" value="ZnF_C2H2"/>
    <property type="match status" value="7"/>
</dbReference>
<evidence type="ECO:0000256" key="4">
    <source>
        <dbReference type="ARBA" id="ARBA00022737"/>
    </source>
</evidence>
<dbReference type="EMBL" id="BTRK01000006">
    <property type="protein sequence ID" value="GMR62020.1"/>
    <property type="molecule type" value="Genomic_DNA"/>
</dbReference>
<feature type="domain" description="C2H2-type" evidence="13">
    <location>
        <begin position="348"/>
        <end position="370"/>
    </location>
</feature>
<dbReference type="PROSITE" id="PS50157">
    <property type="entry name" value="ZINC_FINGER_C2H2_2"/>
    <property type="match status" value="6"/>
</dbReference>
<dbReference type="FunFam" id="3.30.160.60:FF:000097">
    <property type="entry name" value="Zinc finger protein"/>
    <property type="match status" value="1"/>
</dbReference>
<dbReference type="GO" id="GO:0003677">
    <property type="term" value="F:DNA binding"/>
    <property type="evidence" value="ECO:0007669"/>
    <property type="project" value="UniProtKB-KW"/>
</dbReference>
<feature type="compositionally biased region" description="Acidic residues" evidence="12">
    <location>
        <begin position="144"/>
        <end position="154"/>
    </location>
</feature>
<comment type="subcellular location">
    <subcellularLocation>
        <location evidence="2">Nucleus</location>
    </subcellularLocation>
</comment>
<keyword evidence="6" id="KW-0862">Zinc</keyword>
<evidence type="ECO:0000313" key="15">
    <source>
        <dbReference type="Proteomes" id="UP001328107"/>
    </source>
</evidence>
<keyword evidence="7" id="KW-0805">Transcription regulation</keyword>
<feature type="domain" description="C2H2-type" evidence="13">
    <location>
        <begin position="373"/>
        <end position="401"/>
    </location>
</feature>
<evidence type="ECO:0000313" key="14">
    <source>
        <dbReference type="EMBL" id="GMR62020.1"/>
    </source>
</evidence>
<keyword evidence="5 11" id="KW-0863">Zinc-finger</keyword>
<evidence type="ECO:0000256" key="6">
    <source>
        <dbReference type="ARBA" id="ARBA00022833"/>
    </source>
</evidence>
<comment type="function">
    <text evidence="1">May be involved in transcriptional regulation.</text>
</comment>
<gene>
    <name evidence="14" type="ORF">PMAYCL1PPCAC_32215</name>
</gene>
<evidence type="ECO:0000259" key="13">
    <source>
        <dbReference type="PROSITE" id="PS50157"/>
    </source>
</evidence>
<keyword evidence="3" id="KW-0479">Metal-binding</keyword>
<feature type="domain" description="C2H2-type" evidence="13">
    <location>
        <begin position="277"/>
        <end position="304"/>
    </location>
</feature>
<feature type="domain" description="C2H2-type" evidence="13">
    <location>
        <begin position="469"/>
        <end position="497"/>
    </location>
</feature>
<feature type="region of interest" description="Disordered" evidence="12">
    <location>
        <begin position="135"/>
        <end position="164"/>
    </location>
</feature>
<dbReference type="PANTHER" id="PTHR24379">
    <property type="entry name" value="KRAB AND ZINC FINGER DOMAIN-CONTAINING"/>
    <property type="match status" value="1"/>
</dbReference>
<dbReference type="InterPro" id="IPR036236">
    <property type="entry name" value="Znf_C2H2_sf"/>
</dbReference>
<evidence type="ECO:0000256" key="5">
    <source>
        <dbReference type="ARBA" id="ARBA00022771"/>
    </source>
</evidence>
<dbReference type="Proteomes" id="UP001328107">
    <property type="component" value="Unassembled WGS sequence"/>
</dbReference>
<feature type="domain" description="C2H2-type" evidence="13">
    <location>
        <begin position="413"/>
        <end position="440"/>
    </location>
</feature>
<evidence type="ECO:0000256" key="7">
    <source>
        <dbReference type="ARBA" id="ARBA00023015"/>
    </source>
</evidence>
<dbReference type="InterPro" id="IPR013087">
    <property type="entry name" value="Znf_C2H2_type"/>
</dbReference>